<evidence type="ECO:0000313" key="3">
    <source>
        <dbReference type="EMBL" id="QXT63186.1"/>
    </source>
</evidence>
<evidence type="ECO:0000313" key="4">
    <source>
        <dbReference type="Proteomes" id="UP000824504"/>
    </source>
</evidence>
<keyword evidence="4" id="KW-1185">Reference proteome</keyword>
<sequence>MKTFRLIATPVILLALLGVLIWGATWGWKELTAPFPTPTPTPCVVKPLTTLQPKNVRVNVMNGGFTTGLATREATRLKNAGFKVLKTTNTDEAVRGTVIRGNQTQNPEMLAMVASYYKDATIENDGRVDGTIDILLGTDFQGEGEKPQKKVKVASGEVCVPAPSASPSPSPSPSASPEA</sequence>
<dbReference type="Pfam" id="PF13399">
    <property type="entry name" value="LytR_C"/>
    <property type="match status" value="1"/>
</dbReference>
<accession>A0ABX8SIH3</accession>
<dbReference type="Proteomes" id="UP000824504">
    <property type="component" value="Chromosome"/>
</dbReference>
<evidence type="ECO:0000256" key="1">
    <source>
        <dbReference type="SAM" id="MobiDB-lite"/>
    </source>
</evidence>
<protein>
    <submittedName>
        <fullName evidence="3">LytR C-terminal domain-containing protein</fullName>
    </submittedName>
</protein>
<dbReference type="RefSeq" id="WP_219082845.1">
    <property type="nucleotide sequence ID" value="NZ_CP079216.1"/>
</dbReference>
<name>A0ABX8SIH3_9ACTN</name>
<feature type="region of interest" description="Disordered" evidence="1">
    <location>
        <begin position="159"/>
        <end position="179"/>
    </location>
</feature>
<dbReference type="InterPro" id="IPR027381">
    <property type="entry name" value="LytR/CpsA/Psr_C"/>
</dbReference>
<feature type="domain" description="LytR/CpsA/Psr regulator C-terminal" evidence="2">
    <location>
        <begin position="55"/>
        <end position="140"/>
    </location>
</feature>
<organism evidence="3 4">
    <name type="scientific">Tessaracoccus palaemonis</name>
    <dbReference type="NCBI Taxonomy" id="2829499"/>
    <lineage>
        <taxon>Bacteria</taxon>
        <taxon>Bacillati</taxon>
        <taxon>Actinomycetota</taxon>
        <taxon>Actinomycetes</taxon>
        <taxon>Propionibacteriales</taxon>
        <taxon>Propionibacteriaceae</taxon>
        <taxon>Tessaracoccus</taxon>
    </lineage>
</organism>
<feature type="compositionally biased region" description="Pro residues" evidence="1">
    <location>
        <begin position="164"/>
        <end position="179"/>
    </location>
</feature>
<gene>
    <name evidence="3" type="ORF">KDB89_01495</name>
</gene>
<evidence type="ECO:0000259" key="2">
    <source>
        <dbReference type="Pfam" id="PF13399"/>
    </source>
</evidence>
<proteinExistence type="predicted"/>
<reference evidence="3 4" key="1">
    <citation type="submission" date="2021-07" db="EMBL/GenBank/DDBJ databases">
        <title>complete genome sequencing of Tessaracoccus sp.J1M15.</title>
        <authorList>
            <person name="Bae J.-W."/>
            <person name="Kim D.-y."/>
        </authorList>
    </citation>
    <scope>NUCLEOTIDE SEQUENCE [LARGE SCALE GENOMIC DNA]</scope>
    <source>
        <strain evidence="3 4">J1M15</strain>
    </source>
</reference>
<dbReference type="EMBL" id="CP079216">
    <property type="protein sequence ID" value="QXT63186.1"/>
    <property type="molecule type" value="Genomic_DNA"/>
</dbReference>